<reference evidence="2 3" key="1">
    <citation type="journal article" date="2013" name="PLoS Genet.">
        <title>Comparative genome structure, secondary metabolite, and effector coding capacity across Cochliobolus pathogens.</title>
        <authorList>
            <person name="Condon B.J."/>
            <person name="Leng Y."/>
            <person name="Wu D."/>
            <person name="Bushley K.E."/>
            <person name="Ohm R.A."/>
            <person name="Otillar R."/>
            <person name="Martin J."/>
            <person name="Schackwitz W."/>
            <person name="Grimwood J."/>
            <person name="MohdZainudin N."/>
            <person name="Xue C."/>
            <person name="Wang R."/>
            <person name="Manning V.A."/>
            <person name="Dhillon B."/>
            <person name="Tu Z.J."/>
            <person name="Steffenson B.J."/>
            <person name="Salamov A."/>
            <person name="Sun H."/>
            <person name="Lowry S."/>
            <person name="LaButti K."/>
            <person name="Han J."/>
            <person name="Copeland A."/>
            <person name="Lindquist E."/>
            <person name="Barry K."/>
            <person name="Schmutz J."/>
            <person name="Baker S.E."/>
            <person name="Ciuffetti L.M."/>
            <person name="Grigoriev I.V."/>
            <person name="Zhong S."/>
            <person name="Turgeon B.G."/>
        </authorList>
    </citation>
    <scope>NUCLEOTIDE SEQUENCE [LARGE SCALE GENOMIC DNA]</scope>
    <source>
        <strain evidence="2 3">FI3</strain>
    </source>
</reference>
<dbReference type="GeneID" id="26259429"/>
<organism evidence="2 3">
    <name type="scientific">Bipolaris victoriae (strain FI3)</name>
    <name type="common">Victoria blight of oats agent</name>
    <name type="synonym">Cochliobolus victoriae</name>
    <dbReference type="NCBI Taxonomy" id="930091"/>
    <lineage>
        <taxon>Eukaryota</taxon>
        <taxon>Fungi</taxon>
        <taxon>Dikarya</taxon>
        <taxon>Ascomycota</taxon>
        <taxon>Pezizomycotina</taxon>
        <taxon>Dothideomycetes</taxon>
        <taxon>Pleosporomycetidae</taxon>
        <taxon>Pleosporales</taxon>
        <taxon>Pleosporineae</taxon>
        <taxon>Pleosporaceae</taxon>
        <taxon>Bipolaris</taxon>
    </lineage>
</organism>
<protein>
    <recommendedName>
        <fullName evidence="4">Amine oxidase</fullName>
    </recommendedName>
</protein>
<sequence>MKLRMILICTILFMVTAFGQSINNEQVVSVSNASLEGTLLGSSVIQDGLPVKSSAARPGPFNPALGEDYDPEVFASNQLWEERVTIGSYMFCLMMASDTTAGMLMEDDREPPSAFSAWAMHDINRILGLWGWFNTPTAQGRECDFRSVGLQYAFEGLGLNYEPKYDDGFQPANGENVCFSILHWNRRRALPDNPRQQPLPIREQLYRTPRTVLALQTGATYEFAVNIRDGAIIARTTMSPSAAVRHPFSWGREARPQELPELQHVTDIYWGFWKMHNPNVRNFRVYGVQDVIEDHTVLLVARALRNRRKFALEIWPGVIFEKGSEEFMALIGSPIGKTIASFLITHKPWLGLKYITHVIVVCDGNDQDRCTRGMGKMHLFFTIDDVHFENEQGSDQSDGNGETGQVESHVLQVRDDGKHVIREHKVTANL</sequence>
<keyword evidence="1" id="KW-0732">Signal</keyword>
<evidence type="ECO:0008006" key="4">
    <source>
        <dbReference type="Google" id="ProtNLM"/>
    </source>
</evidence>
<proteinExistence type="predicted"/>
<dbReference type="HOGENOM" id="CLU_037962_0_0_1"/>
<dbReference type="Proteomes" id="UP000054337">
    <property type="component" value="Unassembled WGS sequence"/>
</dbReference>
<dbReference type="OrthoDB" id="5337308at2759"/>
<gene>
    <name evidence="2" type="ORF">COCVIDRAFT_91857</name>
</gene>
<feature type="chain" id="PRO_5004892058" description="Amine oxidase" evidence="1">
    <location>
        <begin position="20"/>
        <end position="430"/>
    </location>
</feature>
<accession>W7ERJ8</accession>
<dbReference type="RefSeq" id="XP_014559362.1">
    <property type="nucleotide sequence ID" value="XM_014703876.1"/>
</dbReference>
<dbReference type="EMBL" id="KI968710">
    <property type="protein sequence ID" value="EUN29759.1"/>
    <property type="molecule type" value="Genomic_DNA"/>
</dbReference>
<name>W7ERJ8_BIPV3</name>
<evidence type="ECO:0000256" key="1">
    <source>
        <dbReference type="SAM" id="SignalP"/>
    </source>
</evidence>
<evidence type="ECO:0000313" key="2">
    <source>
        <dbReference type="EMBL" id="EUN29759.1"/>
    </source>
</evidence>
<evidence type="ECO:0000313" key="3">
    <source>
        <dbReference type="Proteomes" id="UP000054337"/>
    </source>
</evidence>
<dbReference type="AlphaFoldDB" id="W7ERJ8"/>
<keyword evidence="3" id="KW-1185">Reference proteome</keyword>
<feature type="signal peptide" evidence="1">
    <location>
        <begin position="1"/>
        <end position="19"/>
    </location>
</feature>